<keyword evidence="1" id="KW-0472">Membrane</keyword>
<evidence type="ECO:0000313" key="3">
    <source>
        <dbReference type="Proteomes" id="UP000026915"/>
    </source>
</evidence>
<keyword evidence="1" id="KW-1133">Transmembrane helix</keyword>
<dbReference type="EMBL" id="CM001887">
    <property type="protein sequence ID" value="EOY32509.1"/>
    <property type="molecule type" value="Genomic_DNA"/>
</dbReference>
<sequence length="82" mass="9658">MFMFLSLKALHFPSIRSILLPSLSLQSSLYPFSLPLYSPWNCPSSVVSFFTFINFKFFVVFFRSMLQRSWQLVISFAQFRVS</sequence>
<proteinExistence type="predicted"/>
<organism evidence="2 3">
    <name type="scientific">Theobroma cacao</name>
    <name type="common">Cacao</name>
    <name type="synonym">Cocoa</name>
    <dbReference type="NCBI Taxonomy" id="3641"/>
    <lineage>
        <taxon>Eukaryota</taxon>
        <taxon>Viridiplantae</taxon>
        <taxon>Streptophyta</taxon>
        <taxon>Embryophyta</taxon>
        <taxon>Tracheophyta</taxon>
        <taxon>Spermatophyta</taxon>
        <taxon>Magnoliopsida</taxon>
        <taxon>eudicotyledons</taxon>
        <taxon>Gunneridae</taxon>
        <taxon>Pentapetalae</taxon>
        <taxon>rosids</taxon>
        <taxon>malvids</taxon>
        <taxon>Malvales</taxon>
        <taxon>Malvaceae</taxon>
        <taxon>Byttnerioideae</taxon>
        <taxon>Theobroma</taxon>
    </lineage>
</organism>
<dbReference type="InParanoid" id="A0A061GZ36"/>
<accession>A0A061GZ36</accession>
<evidence type="ECO:0000313" key="2">
    <source>
        <dbReference type="EMBL" id="EOY32509.1"/>
    </source>
</evidence>
<reference evidence="2 3" key="1">
    <citation type="journal article" date="2013" name="Genome Biol.">
        <title>The genome sequence of the most widely cultivated cacao type and its use to identify candidate genes regulating pod color.</title>
        <authorList>
            <person name="Motamayor J.C."/>
            <person name="Mockaitis K."/>
            <person name="Schmutz J."/>
            <person name="Haiminen N."/>
            <person name="Iii D.L."/>
            <person name="Cornejo O."/>
            <person name="Findley S.D."/>
            <person name="Zheng P."/>
            <person name="Utro F."/>
            <person name="Royaert S."/>
            <person name="Saski C."/>
            <person name="Jenkins J."/>
            <person name="Podicheti R."/>
            <person name="Zhao M."/>
            <person name="Scheffler B.E."/>
            <person name="Stack J.C."/>
            <person name="Feltus F.A."/>
            <person name="Mustiga G.M."/>
            <person name="Amores F."/>
            <person name="Phillips W."/>
            <person name="Marelli J.P."/>
            <person name="May G.D."/>
            <person name="Shapiro H."/>
            <person name="Ma J."/>
            <person name="Bustamante C.D."/>
            <person name="Schnell R.J."/>
            <person name="Main D."/>
            <person name="Gilbert D."/>
            <person name="Parida L."/>
            <person name="Kuhn D.N."/>
        </authorList>
    </citation>
    <scope>NUCLEOTIDE SEQUENCE [LARGE SCALE GENOMIC DNA]</scope>
    <source>
        <strain evidence="3">cv. Matina 1-6</strain>
    </source>
</reference>
<dbReference type="Gramene" id="EOY32509">
    <property type="protein sequence ID" value="EOY32509"/>
    <property type="gene ID" value="TCM_040469"/>
</dbReference>
<name>A0A061GZ36_THECC</name>
<dbReference type="HOGENOM" id="CLU_2563057_0_0_1"/>
<keyword evidence="1" id="KW-0812">Transmembrane</keyword>
<evidence type="ECO:0000256" key="1">
    <source>
        <dbReference type="SAM" id="Phobius"/>
    </source>
</evidence>
<dbReference type="Proteomes" id="UP000026915">
    <property type="component" value="Chromosome 9"/>
</dbReference>
<keyword evidence="3" id="KW-1185">Reference proteome</keyword>
<feature type="transmembrane region" description="Helical" evidence="1">
    <location>
        <begin position="45"/>
        <end position="62"/>
    </location>
</feature>
<protein>
    <submittedName>
        <fullName evidence="2">Uncharacterized protein</fullName>
    </submittedName>
</protein>
<gene>
    <name evidence="2" type="ORF">TCM_040469</name>
</gene>
<dbReference type="AlphaFoldDB" id="A0A061GZ36"/>